<accession>A0A250IFP4</accession>
<dbReference type="Pfam" id="PF19291">
    <property type="entry name" value="TREH_N"/>
    <property type="match status" value="1"/>
</dbReference>
<sequence length="622" mass="70232">MNSEKTARSPAIEDHGVIGDLRTVALVATNGMIDWLCFPNFDSPSIFAALLDPEKGGHFCVCPELQDGQKSAVHKQFYWPDTNVLVTRFYSSDGVGELIDFMPVVGTDGHEPVRKLVRYIRVVRGKMRFTMDCLPAFNYARDKHTAKLVSGGASFVSDTLSLMLSTQAPLETDGQRVTSRFMLEEGQSVVLSLSEGAPEMCAERVLGQEDSDHLFRATVDYWRHWLSRCTYKGRWREVVQRSALALKLMTFAPSGAIVASPTCSLPETPGGSRNWDYRFVWIRDAAFTVYGLLRIGFSEEAGAFMRWLEQRISKLGPNEPLPLMFALDGGLVPKEEELQHLSGYQGASPVRIGNGAAHSHLQLDIYGELMDAVYLYNKHGAPISYDFWSHLRRLMNWLCDNWRQKDESIWEVRGGRQNFVYSKMMCWVALDRAIRLADKRSFPADRARWHHERDAIFEEIMDKGWSHERGAFTQSYESKALDAANLIMPLVFFLSPVDPRMLSMLDAIRKPPTEGGLASDGLVFRYDPETTQDGMMGEEGTFNLCTFWLVEAMTRASVSRPDLLDEARLVFERMLGYANHLGLYAEQIGFEGESLGNFPQAFTHLSLISAAYNLNRSLGEED</sequence>
<dbReference type="InterPro" id="IPR045582">
    <property type="entry name" value="Trehalase-like_N"/>
</dbReference>
<feature type="domain" description="Trehalase-like N-terminal" evidence="2">
    <location>
        <begin position="8"/>
        <end position="203"/>
    </location>
</feature>
<dbReference type="Gene3D" id="1.50.10.10">
    <property type="match status" value="1"/>
</dbReference>
<dbReference type="RefSeq" id="WP_095978494.1">
    <property type="nucleotide sequence ID" value="NZ_CP022163.1"/>
</dbReference>
<dbReference type="PANTHER" id="PTHR31616">
    <property type="entry name" value="TREHALASE"/>
    <property type="match status" value="1"/>
</dbReference>
<dbReference type="KEGG" id="mbd:MEBOL_003447"/>
<evidence type="ECO:0000313" key="4">
    <source>
        <dbReference type="Proteomes" id="UP000217289"/>
    </source>
</evidence>
<name>A0A250IFP4_9BACT</name>
<evidence type="ECO:0000313" key="3">
    <source>
        <dbReference type="EMBL" id="ATB29992.1"/>
    </source>
</evidence>
<evidence type="ECO:0000259" key="1">
    <source>
        <dbReference type="Pfam" id="PF00723"/>
    </source>
</evidence>
<dbReference type="InterPro" id="IPR008928">
    <property type="entry name" value="6-hairpin_glycosidase_sf"/>
</dbReference>
<dbReference type="AlphaFoldDB" id="A0A250IFP4"/>
<evidence type="ECO:0000259" key="2">
    <source>
        <dbReference type="Pfam" id="PF19291"/>
    </source>
</evidence>
<dbReference type="OrthoDB" id="3902805at2"/>
<protein>
    <submittedName>
        <fullName evidence="3">Glucoamylase</fullName>
    </submittedName>
</protein>
<keyword evidence="4" id="KW-1185">Reference proteome</keyword>
<feature type="domain" description="GH15-like" evidence="1">
    <location>
        <begin position="236"/>
        <end position="612"/>
    </location>
</feature>
<dbReference type="EMBL" id="CP022163">
    <property type="protein sequence ID" value="ATB29992.1"/>
    <property type="molecule type" value="Genomic_DNA"/>
</dbReference>
<dbReference type="Proteomes" id="UP000217289">
    <property type="component" value="Chromosome"/>
</dbReference>
<dbReference type="InterPro" id="IPR012341">
    <property type="entry name" value="6hp_glycosidase-like_sf"/>
</dbReference>
<dbReference type="InterPro" id="IPR011613">
    <property type="entry name" value="GH15-like"/>
</dbReference>
<reference evidence="3 4" key="1">
    <citation type="submission" date="2017-06" db="EMBL/GenBank/DDBJ databases">
        <authorList>
            <person name="Kim H.J."/>
            <person name="Triplett B.A."/>
        </authorList>
    </citation>
    <scope>NUCLEOTIDE SEQUENCE [LARGE SCALE GENOMIC DNA]</scope>
    <source>
        <strain evidence="3 4">DSM 14713</strain>
    </source>
</reference>
<dbReference type="PANTHER" id="PTHR31616:SF0">
    <property type="entry name" value="GLUCAN 1,4-ALPHA-GLUCOSIDASE"/>
    <property type="match status" value="1"/>
</dbReference>
<dbReference type="GO" id="GO:0004553">
    <property type="term" value="F:hydrolase activity, hydrolyzing O-glycosyl compounds"/>
    <property type="evidence" value="ECO:0007669"/>
    <property type="project" value="TreeGrafter"/>
</dbReference>
<dbReference type="Pfam" id="PF00723">
    <property type="entry name" value="Glyco_hydro_15"/>
    <property type="match status" value="1"/>
</dbReference>
<gene>
    <name evidence="3" type="ORF">MEBOL_003447</name>
</gene>
<dbReference type="GO" id="GO:0005975">
    <property type="term" value="P:carbohydrate metabolic process"/>
    <property type="evidence" value="ECO:0007669"/>
    <property type="project" value="InterPro"/>
</dbReference>
<proteinExistence type="predicted"/>
<organism evidence="3 4">
    <name type="scientific">Melittangium boletus DSM 14713</name>
    <dbReference type="NCBI Taxonomy" id="1294270"/>
    <lineage>
        <taxon>Bacteria</taxon>
        <taxon>Pseudomonadati</taxon>
        <taxon>Myxococcota</taxon>
        <taxon>Myxococcia</taxon>
        <taxon>Myxococcales</taxon>
        <taxon>Cystobacterineae</taxon>
        <taxon>Archangiaceae</taxon>
        <taxon>Melittangium</taxon>
    </lineage>
</organism>
<dbReference type="SUPFAM" id="SSF48208">
    <property type="entry name" value="Six-hairpin glycosidases"/>
    <property type="match status" value="1"/>
</dbReference>